<dbReference type="Gene3D" id="3.30.428.10">
    <property type="entry name" value="HIT-like"/>
    <property type="match status" value="1"/>
</dbReference>
<dbReference type="GO" id="GO:0047627">
    <property type="term" value="F:adenylylsulfatase activity"/>
    <property type="evidence" value="ECO:0007669"/>
    <property type="project" value="TreeGrafter"/>
</dbReference>
<dbReference type="GeneID" id="64766626"/>
<protein>
    <submittedName>
        <fullName evidence="2">Histidine triad nucleotide binding protein</fullName>
    </submittedName>
</protein>
<gene>
    <name evidence="2" type="primary">145</name>
    <name evidence="2" type="ORF">SEA_SKOG_144</name>
</gene>
<dbReference type="Proteomes" id="UP000503093">
    <property type="component" value="Segment"/>
</dbReference>
<dbReference type="PANTHER" id="PTHR47670:SF1">
    <property type="entry name" value="ADENYLYLSULFATASE HINT3"/>
    <property type="match status" value="1"/>
</dbReference>
<dbReference type="EMBL" id="MN908687">
    <property type="protein sequence ID" value="QIG58296.1"/>
    <property type="molecule type" value="Genomic_DNA"/>
</dbReference>
<evidence type="ECO:0000313" key="3">
    <source>
        <dbReference type="Proteomes" id="UP000503093"/>
    </source>
</evidence>
<reference evidence="2 3" key="1">
    <citation type="submission" date="2020-01" db="EMBL/GenBank/DDBJ databases">
        <authorList>
            <person name="Alvaro L.E."/>
            <person name="Baker K.N."/>
            <person name="Baxter I.S."/>
            <person name="Brown M.R."/>
            <person name="Driscoll K.D."/>
            <person name="Elrubaie J.M."/>
            <person name="Feith S.L."/>
            <person name="Indihar D.F."/>
            <person name="Knoch V.T."/>
            <person name="Koirtyohann K.M."/>
            <person name="Kratz M.A."/>
            <person name="Lear A.H."/>
            <person name="Lindblom K.E."/>
            <person name="Marcus E.R."/>
            <person name="Murphy M.E."/>
            <person name="Sensor R."/>
            <person name="Sherman S.J."/>
            <person name="Swift V.R."/>
            <person name="White K.E."/>
            <person name="Wills S.J."/>
            <person name="Gatt S.M."/>
            <person name="Lohbauer S.A."/>
            <person name="Power T.R."/>
            <person name="Rosales K.A."/>
            <person name="Sisson B.M."/>
            <person name="Isern S."/>
            <person name="Michael S.F."/>
            <person name="Sunnen C.N."/>
            <person name="Garlena R.A."/>
            <person name="Russell D.A."/>
            <person name="Pope W.H."/>
            <person name="Jacobs-Sera D."/>
            <person name="Hatfull G.F."/>
        </authorList>
    </citation>
    <scope>NUCLEOTIDE SEQUENCE [LARGE SCALE GENOMIC DNA]</scope>
</reference>
<dbReference type="InterPro" id="IPR011146">
    <property type="entry name" value="HIT-like"/>
</dbReference>
<dbReference type="GO" id="GO:0009150">
    <property type="term" value="P:purine ribonucleotide metabolic process"/>
    <property type="evidence" value="ECO:0007669"/>
    <property type="project" value="TreeGrafter"/>
</dbReference>
<dbReference type="PROSITE" id="PS51084">
    <property type="entry name" value="HIT_2"/>
    <property type="match status" value="1"/>
</dbReference>
<dbReference type="GO" id="GO:0006790">
    <property type="term" value="P:sulfur compound metabolic process"/>
    <property type="evidence" value="ECO:0007669"/>
    <property type="project" value="TreeGrafter"/>
</dbReference>
<feature type="domain" description="HIT" evidence="1">
    <location>
        <begin position="11"/>
        <end position="115"/>
    </location>
</feature>
<evidence type="ECO:0000313" key="2">
    <source>
        <dbReference type="EMBL" id="QIG58296.1"/>
    </source>
</evidence>
<dbReference type="InterPro" id="IPR036265">
    <property type="entry name" value="HIT-like_sf"/>
</dbReference>
<dbReference type="SUPFAM" id="SSF54197">
    <property type="entry name" value="HIT-like"/>
    <property type="match status" value="1"/>
</dbReference>
<organism evidence="2 3">
    <name type="scientific">Gordonia phage Skog</name>
    <dbReference type="NCBI Taxonomy" id="2704033"/>
    <lineage>
        <taxon>Viruses</taxon>
        <taxon>Duplodnaviria</taxon>
        <taxon>Heunggongvirae</taxon>
        <taxon>Uroviricota</taxon>
        <taxon>Caudoviricetes</taxon>
        <taxon>Skogvirus</taxon>
        <taxon>Skogvirus Skog</taxon>
    </lineage>
</organism>
<dbReference type="RefSeq" id="YP_010059394.1">
    <property type="nucleotide sequence ID" value="NC_054725.1"/>
</dbReference>
<dbReference type="PANTHER" id="PTHR47670">
    <property type="entry name" value="ADENYLYLSULFATASE HINT3"/>
    <property type="match status" value="1"/>
</dbReference>
<dbReference type="KEGG" id="vg:64766626"/>
<name>A0A6G6XJU3_9CAUD</name>
<evidence type="ECO:0000259" key="1">
    <source>
        <dbReference type="PROSITE" id="PS51084"/>
    </source>
</evidence>
<dbReference type="Pfam" id="PF01230">
    <property type="entry name" value="HIT"/>
    <property type="match status" value="1"/>
</dbReference>
<proteinExistence type="predicted"/>
<keyword evidence="3" id="KW-1185">Reference proteome</keyword>
<accession>A0A6G6XJU3</accession>
<sequence length="124" mass="13807">MTVFATARGCPFCRRHWDQLDVLDSVSTDRDDYAIIRPLHPVTEGHLLVIPGMHFDSAHACPWSAGEAVEVAARYIREELDSDANIITSIGPAATQTVFHLHVHIVPRRPDDGLTLPWTGQIKD</sequence>